<dbReference type="InterPro" id="IPR010982">
    <property type="entry name" value="Lambda_DNA-bd_dom_sf"/>
</dbReference>
<comment type="caution">
    <text evidence="3">The sequence shown here is derived from an EMBL/GenBank/DDBJ whole genome shotgun (WGS) entry which is preliminary data.</text>
</comment>
<name>A0A4S5CK13_AERVE</name>
<gene>
    <name evidence="3" type="ORF">E8Q35_12440</name>
</gene>
<dbReference type="Gene3D" id="1.10.260.40">
    <property type="entry name" value="lambda repressor-like DNA-binding domains"/>
    <property type="match status" value="1"/>
</dbReference>
<dbReference type="RefSeq" id="WP_136501814.1">
    <property type="nucleotide sequence ID" value="NZ_SSUX01000008.1"/>
</dbReference>
<dbReference type="SUPFAM" id="SSF47413">
    <property type="entry name" value="lambda repressor-like DNA-binding domains"/>
    <property type="match status" value="1"/>
</dbReference>
<dbReference type="AlphaFoldDB" id="A0A4S5CK13"/>
<dbReference type="GO" id="GO:0003677">
    <property type="term" value="F:DNA binding"/>
    <property type="evidence" value="ECO:0007669"/>
    <property type="project" value="InterPro"/>
</dbReference>
<evidence type="ECO:0000259" key="2">
    <source>
        <dbReference type="PROSITE" id="PS50943"/>
    </source>
</evidence>
<dbReference type="CDD" id="cd00093">
    <property type="entry name" value="HTH_XRE"/>
    <property type="match status" value="1"/>
</dbReference>
<evidence type="ECO:0000256" key="1">
    <source>
        <dbReference type="SAM" id="MobiDB-lite"/>
    </source>
</evidence>
<proteinExistence type="predicted"/>
<dbReference type="SMART" id="SM00530">
    <property type="entry name" value="HTH_XRE"/>
    <property type="match status" value="1"/>
</dbReference>
<feature type="region of interest" description="Disordered" evidence="1">
    <location>
        <begin position="84"/>
        <end position="107"/>
    </location>
</feature>
<dbReference type="Proteomes" id="UP000309618">
    <property type="component" value="Unassembled WGS sequence"/>
</dbReference>
<feature type="domain" description="HTH cro/C1-type" evidence="2">
    <location>
        <begin position="18"/>
        <end position="69"/>
    </location>
</feature>
<organism evidence="3 4">
    <name type="scientific">Aeromonas veronii</name>
    <dbReference type="NCBI Taxonomy" id="654"/>
    <lineage>
        <taxon>Bacteria</taxon>
        <taxon>Pseudomonadati</taxon>
        <taxon>Pseudomonadota</taxon>
        <taxon>Gammaproteobacteria</taxon>
        <taxon>Aeromonadales</taxon>
        <taxon>Aeromonadaceae</taxon>
        <taxon>Aeromonas</taxon>
    </lineage>
</organism>
<dbReference type="PROSITE" id="PS50943">
    <property type="entry name" value="HTH_CROC1"/>
    <property type="match status" value="1"/>
</dbReference>
<evidence type="ECO:0000313" key="4">
    <source>
        <dbReference type="Proteomes" id="UP000309618"/>
    </source>
</evidence>
<accession>A0A4S5CK13</accession>
<sequence length="107" mass="11827">MNVDESPSAIAAELGDRLKQARLNRNKTQGEVAELAGVTRKTVCNAEKGQTQLETFVSIMSALDLLGHLDLFLPKQIVSPLQLAKMQGKKRKRASTTRPQKEEIPGW</sequence>
<dbReference type="InterPro" id="IPR001387">
    <property type="entry name" value="Cro/C1-type_HTH"/>
</dbReference>
<reference evidence="3 4" key="1">
    <citation type="submission" date="2019-04" db="EMBL/GenBank/DDBJ databases">
        <title>Comparative genomics of Aeromonas veronii strains pathogenic to fish.</title>
        <authorList>
            <person name="Cascarano M.C."/>
            <person name="Smyrli M."/>
            <person name="Katharios P."/>
        </authorList>
    </citation>
    <scope>NUCLEOTIDE SEQUENCE [LARGE SCALE GENOMIC DNA]</scope>
    <source>
        <strain evidence="3 4">XU1</strain>
    </source>
</reference>
<evidence type="ECO:0000313" key="3">
    <source>
        <dbReference type="EMBL" id="THJ44991.1"/>
    </source>
</evidence>
<protein>
    <submittedName>
        <fullName evidence="3">Helix-turn-helix transcriptional regulator</fullName>
    </submittedName>
</protein>
<dbReference type="Pfam" id="PF13560">
    <property type="entry name" value="HTH_31"/>
    <property type="match status" value="1"/>
</dbReference>
<dbReference type="EMBL" id="SSUX01000008">
    <property type="protein sequence ID" value="THJ44991.1"/>
    <property type="molecule type" value="Genomic_DNA"/>
</dbReference>